<sequence>MLKKRQRYVPDLQEMAALCEANYLRLLKLLAGAEVGDERIFQLSNDLHSAQVRLCVDEDHRYTTMVSVIQEGLSPDWLQPMSMQVRLYHDASMAEVLSYQNQQRFDGRYSYPNPAMRMPDEKVQLNRFLAEWLDHCLKYGQTIQPIELPQRILPVR</sequence>
<proteinExistence type="predicted"/>
<protein>
    <submittedName>
        <fullName evidence="1">DUF1249 domain-containing protein</fullName>
    </submittedName>
</protein>
<dbReference type="Proteomes" id="UP001147830">
    <property type="component" value="Unassembled WGS sequence"/>
</dbReference>
<evidence type="ECO:0000313" key="2">
    <source>
        <dbReference type="Proteomes" id="UP001147830"/>
    </source>
</evidence>
<dbReference type="InterPro" id="IPR009659">
    <property type="entry name" value="DUF1249"/>
</dbReference>
<comment type="caution">
    <text evidence="1">The sequence shown here is derived from an EMBL/GenBank/DDBJ whole genome shotgun (WGS) entry which is preliminary data.</text>
</comment>
<dbReference type="EMBL" id="JAOANI010000015">
    <property type="protein sequence ID" value="MCT7358984.1"/>
    <property type="molecule type" value="Genomic_DNA"/>
</dbReference>
<reference evidence="1" key="2">
    <citation type="submission" date="2022-08" db="EMBL/GenBank/DDBJ databases">
        <authorList>
            <person name="Dong C."/>
        </authorList>
    </citation>
    <scope>NUCLEOTIDE SEQUENCE</scope>
    <source>
        <strain evidence="1">59MF3M-4</strain>
    </source>
</reference>
<gene>
    <name evidence="1" type="ORF">NYR02_08135</name>
</gene>
<dbReference type="PANTHER" id="PTHR38774:SF1">
    <property type="entry name" value="CYTOPLASMIC PROTEIN"/>
    <property type="match status" value="1"/>
</dbReference>
<dbReference type="RefSeq" id="WP_260975874.1">
    <property type="nucleotide sequence ID" value="NZ_JAOANI010000015.1"/>
</dbReference>
<reference evidence="1" key="1">
    <citation type="journal article" date="2022" name="Front. Microbiol.">
        <title>Genome-based taxonomic rearrangement of Oceanobacter-related bacteria including the description of Thalassolituus hydrocarbonoclasticus sp. nov. and Thalassolituus pacificus sp. nov. and emended description of the genus Thalassolituus.</title>
        <authorList>
            <person name="Dong C."/>
            <person name="Wei L."/>
            <person name="Wang J."/>
            <person name="Lai Q."/>
            <person name="Huang Z."/>
            <person name="Shao Z."/>
        </authorList>
    </citation>
    <scope>NUCLEOTIDE SEQUENCE</scope>
    <source>
        <strain evidence="1">59MF3M-4</strain>
    </source>
</reference>
<organism evidence="1 2">
    <name type="scientific">Thalassolituus pacificus</name>
    <dbReference type="NCBI Taxonomy" id="2975440"/>
    <lineage>
        <taxon>Bacteria</taxon>
        <taxon>Pseudomonadati</taxon>
        <taxon>Pseudomonadota</taxon>
        <taxon>Gammaproteobacteria</taxon>
        <taxon>Oceanospirillales</taxon>
        <taxon>Oceanospirillaceae</taxon>
        <taxon>Thalassolituus</taxon>
    </lineage>
</organism>
<dbReference type="PANTHER" id="PTHR38774">
    <property type="entry name" value="CYTOPLASMIC PROTEIN-RELATED"/>
    <property type="match status" value="1"/>
</dbReference>
<name>A0A9X3ARM7_9GAMM</name>
<accession>A0A9X3ARM7</accession>
<keyword evidence="2" id="KW-1185">Reference proteome</keyword>
<evidence type="ECO:0000313" key="1">
    <source>
        <dbReference type="EMBL" id="MCT7358984.1"/>
    </source>
</evidence>
<dbReference type="Pfam" id="PF06853">
    <property type="entry name" value="DUF1249"/>
    <property type="match status" value="1"/>
</dbReference>
<dbReference type="AlphaFoldDB" id="A0A9X3ARM7"/>